<keyword evidence="2" id="KW-1185">Reference proteome</keyword>
<protein>
    <submittedName>
        <fullName evidence="1">Uncharacterized protein</fullName>
    </submittedName>
</protein>
<organism evidence="1 2">
    <name type="scientific">Nocardioides psychrotolerans</name>
    <dbReference type="NCBI Taxonomy" id="1005945"/>
    <lineage>
        <taxon>Bacteria</taxon>
        <taxon>Bacillati</taxon>
        <taxon>Actinomycetota</taxon>
        <taxon>Actinomycetes</taxon>
        <taxon>Propionibacteriales</taxon>
        <taxon>Nocardioidaceae</taxon>
        <taxon>Nocardioides</taxon>
    </lineage>
</organism>
<evidence type="ECO:0000313" key="1">
    <source>
        <dbReference type="EMBL" id="SFI19160.1"/>
    </source>
</evidence>
<sequence>LKTHAGWTYQQLTPGTFLWHEPHGQTMLVTPTGTRDLTDP</sequence>
<dbReference type="EMBL" id="FOQG01000006">
    <property type="protein sequence ID" value="SFI19160.1"/>
    <property type="molecule type" value="Genomic_DNA"/>
</dbReference>
<gene>
    <name evidence="1" type="ORF">SAMN05216561_1061</name>
</gene>
<accession>A0A1I3G6P9</accession>
<name>A0A1I3G6P9_9ACTN</name>
<evidence type="ECO:0000313" key="2">
    <source>
        <dbReference type="Proteomes" id="UP000198649"/>
    </source>
</evidence>
<dbReference type="AlphaFoldDB" id="A0A1I3G6P9"/>
<dbReference type="Proteomes" id="UP000198649">
    <property type="component" value="Unassembled WGS sequence"/>
</dbReference>
<feature type="non-terminal residue" evidence="1">
    <location>
        <position position="1"/>
    </location>
</feature>
<proteinExistence type="predicted"/>
<reference evidence="1 2" key="1">
    <citation type="submission" date="2016-10" db="EMBL/GenBank/DDBJ databases">
        <authorList>
            <person name="de Groot N.N."/>
        </authorList>
    </citation>
    <scope>NUCLEOTIDE SEQUENCE [LARGE SCALE GENOMIC DNA]</scope>
    <source>
        <strain evidence="1 2">CGMCC 1.11156</strain>
    </source>
</reference>